<gene>
    <name evidence="3" type="ORF">ALC57_09487</name>
</gene>
<organism evidence="3 4">
    <name type="scientific">Trachymyrmex cornetzi</name>
    <dbReference type="NCBI Taxonomy" id="471704"/>
    <lineage>
        <taxon>Eukaryota</taxon>
        <taxon>Metazoa</taxon>
        <taxon>Ecdysozoa</taxon>
        <taxon>Arthropoda</taxon>
        <taxon>Hexapoda</taxon>
        <taxon>Insecta</taxon>
        <taxon>Pterygota</taxon>
        <taxon>Neoptera</taxon>
        <taxon>Endopterygota</taxon>
        <taxon>Hymenoptera</taxon>
        <taxon>Apocrita</taxon>
        <taxon>Aculeata</taxon>
        <taxon>Formicoidea</taxon>
        <taxon>Formicidae</taxon>
        <taxon>Myrmicinae</taxon>
        <taxon>Trachymyrmex</taxon>
    </lineage>
</organism>
<name>A0A151J5E7_9HYME</name>
<dbReference type="Pfam" id="PF13837">
    <property type="entry name" value="Myb_DNA-bind_4"/>
    <property type="match status" value="1"/>
</dbReference>
<reference evidence="3 4" key="1">
    <citation type="submission" date="2015-09" db="EMBL/GenBank/DDBJ databases">
        <title>Trachymyrmex cornetzi WGS genome.</title>
        <authorList>
            <person name="Nygaard S."/>
            <person name="Hu H."/>
            <person name="Boomsma J."/>
            <person name="Zhang G."/>
        </authorList>
    </citation>
    <scope>NUCLEOTIDE SEQUENCE [LARGE SCALE GENOMIC DNA]</scope>
    <source>
        <strain evidence="3">Tcor2-1</strain>
        <tissue evidence="3">Whole body</tissue>
    </source>
</reference>
<evidence type="ECO:0000313" key="3">
    <source>
        <dbReference type="EMBL" id="KYN18240.1"/>
    </source>
</evidence>
<accession>A0A151J5E7</accession>
<dbReference type="PANTHER" id="PTHR47595">
    <property type="entry name" value="HEAT SHOCK 70 KDA PROTEIN 14"/>
    <property type="match status" value="1"/>
</dbReference>
<dbReference type="KEGG" id="tcz:108770291"/>
<sequence length="251" mass="29459">MQHQIIDHEGNIYILTEEEYLRASKDLVYCTQLLENAKEKENNENIVQQEIQSDNEVYDGFRWADEPTRLLLATYKRHENLLHTGKLSVKKFWEMISNKLKERAYDVTGQQCKSKINRLKKTYKNVKDYNNKSGNNKRTWLYFEIMDEMFGQKPWVTPILTLDSSNRNILSPASSTSNNNSNISSNTYNEISSSPQSSKSSRKRQKVTQDTALEKLLAVMEENKEERKKMHNEAVERQDRMLNILEKIANK</sequence>
<dbReference type="InterPro" id="IPR044822">
    <property type="entry name" value="Myb_DNA-bind_4"/>
</dbReference>
<feature type="domain" description="Myb/SANT-like DNA-binding" evidence="2">
    <location>
        <begin position="62"/>
        <end position="149"/>
    </location>
</feature>
<evidence type="ECO:0000256" key="1">
    <source>
        <dbReference type="SAM" id="MobiDB-lite"/>
    </source>
</evidence>
<feature type="compositionally biased region" description="Low complexity" evidence="1">
    <location>
        <begin position="174"/>
        <end position="199"/>
    </location>
</feature>
<dbReference type="Gene3D" id="1.10.10.60">
    <property type="entry name" value="Homeodomain-like"/>
    <property type="match status" value="1"/>
</dbReference>
<protein>
    <recommendedName>
        <fullName evidence="2">Myb/SANT-like DNA-binding domain-containing protein</fullName>
    </recommendedName>
</protein>
<dbReference type="EMBL" id="KQ980017">
    <property type="protein sequence ID" value="KYN18240.1"/>
    <property type="molecule type" value="Genomic_DNA"/>
</dbReference>
<proteinExistence type="predicted"/>
<dbReference type="Proteomes" id="UP000078492">
    <property type="component" value="Unassembled WGS sequence"/>
</dbReference>
<evidence type="ECO:0000259" key="2">
    <source>
        <dbReference type="Pfam" id="PF13837"/>
    </source>
</evidence>
<dbReference type="AlphaFoldDB" id="A0A151J5E7"/>
<dbReference type="PANTHER" id="PTHR47595:SF1">
    <property type="entry name" value="MYB_SANT-LIKE DNA-BINDING DOMAIN-CONTAINING PROTEIN"/>
    <property type="match status" value="1"/>
</dbReference>
<feature type="region of interest" description="Disordered" evidence="1">
    <location>
        <begin position="172"/>
        <end position="208"/>
    </location>
</feature>
<evidence type="ECO:0000313" key="4">
    <source>
        <dbReference type="Proteomes" id="UP000078492"/>
    </source>
</evidence>
<dbReference type="KEGG" id="tcz:108762643"/>
<keyword evidence="4" id="KW-1185">Reference proteome</keyword>
<dbReference type="OrthoDB" id="7538052at2759"/>